<dbReference type="WBParaSite" id="BTMF_0001097501-mRNA-1">
    <property type="protein sequence ID" value="BTMF_0001097501-mRNA-1"/>
    <property type="gene ID" value="BTMF_0001097501"/>
</dbReference>
<dbReference type="CDD" id="cd02961">
    <property type="entry name" value="PDI_a_family"/>
    <property type="match status" value="1"/>
</dbReference>
<dbReference type="PANTHER" id="PTHR45672">
    <property type="entry name" value="PROTEIN DISULFIDE-ISOMERASE C17H9.14C-RELATED"/>
    <property type="match status" value="1"/>
</dbReference>
<proteinExistence type="predicted"/>
<dbReference type="STRING" id="42155.A0A0R3QTC3"/>
<dbReference type="InterPro" id="IPR013766">
    <property type="entry name" value="Thioredoxin_domain"/>
</dbReference>
<dbReference type="GO" id="GO:0005783">
    <property type="term" value="C:endoplasmic reticulum"/>
    <property type="evidence" value="ECO:0007669"/>
    <property type="project" value="TreeGrafter"/>
</dbReference>
<accession>A0A0R3QTC3</accession>
<feature type="domain" description="Thioredoxin" evidence="2">
    <location>
        <begin position="467"/>
        <end position="601"/>
    </location>
</feature>
<dbReference type="InterPro" id="IPR036249">
    <property type="entry name" value="Thioredoxin-like_sf"/>
</dbReference>
<evidence type="ECO:0000259" key="2">
    <source>
        <dbReference type="PROSITE" id="PS51352"/>
    </source>
</evidence>
<keyword evidence="1" id="KW-0472">Membrane</keyword>
<feature type="transmembrane region" description="Helical" evidence="1">
    <location>
        <begin position="41"/>
        <end position="58"/>
    </location>
</feature>
<protein>
    <submittedName>
        <fullName evidence="3">Protein disulfide-isomerase</fullName>
    </submittedName>
</protein>
<dbReference type="Pfam" id="PF00085">
    <property type="entry name" value="Thioredoxin"/>
    <property type="match status" value="4"/>
</dbReference>
<dbReference type="SUPFAM" id="SSF52833">
    <property type="entry name" value="Thioredoxin-like"/>
    <property type="match status" value="5"/>
</dbReference>
<dbReference type="PANTHER" id="PTHR45672:SF2">
    <property type="entry name" value="PROTEIN DISULFIDE-ISOMERASE A5"/>
    <property type="match status" value="1"/>
</dbReference>
<reference evidence="3" key="1">
    <citation type="submission" date="2017-02" db="UniProtKB">
        <authorList>
            <consortium name="WormBaseParasite"/>
        </authorList>
    </citation>
    <scope>IDENTIFICATION</scope>
</reference>
<evidence type="ECO:0000313" key="3">
    <source>
        <dbReference type="WBParaSite" id="BTMF_0001097501-mRNA-1"/>
    </source>
</evidence>
<feature type="domain" description="Thioredoxin" evidence="2">
    <location>
        <begin position="200"/>
        <end position="335"/>
    </location>
</feature>
<keyword evidence="1" id="KW-0812">Transmembrane</keyword>
<dbReference type="Gene3D" id="3.40.30.10">
    <property type="entry name" value="Glutaredoxin"/>
    <property type="match status" value="6"/>
</dbReference>
<dbReference type="InterPro" id="IPR046374">
    <property type="entry name" value="PDI_a_PDIR"/>
</dbReference>
<dbReference type="PRINTS" id="PR00421">
    <property type="entry name" value="THIOREDOXIN"/>
</dbReference>
<dbReference type="InterPro" id="IPR051063">
    <property type="entry name" value="PDI"/>
</dbReference>
<dbReference type="GO" id="GO:0006457">
    <property type="term" value="P:protein folding"/>
    <property type="evidence" value="ECO:0007669"/>
    <property type="project" value="TreeGrafter"/>
</dbReference>
<sequence length="707" mass="80553">LASCFTSECLNTYFTSCVATAFVLSSSSGCIPVFCAHSSEVLLLFIVTTVKTARYIFPLRLYGIKCKSKNNDARANMNLIIRLFALVRLLIASSLLLNVVSERSYIVTINDQKDYKKLLRVHKNVLILFSNSSMDKNSQLKKVIKITTEAAKQAVGQGTVAQINCNDGETKKLCKKLKLIPKPYILKHYQNGEFHKDYDRKINTKSIYRFLLDPTGDIPWDEDPTAVNVVHLDNSNALQKTVSSGKPVLVMFYAPWCGFCKRLKPEFSAAADQLKGKIVLAGMDLTYRGNEVVAKQFGIDGYPTLEYFEGGIHKFRYKGQNSKDGIIEWLKNPMEQDSFLSPEEEEISWAETITEVVLLSDDTFDEFVAEHQSVLVLIYAPCIHCKMVKPEFIRAADRLKKDGIDGVLAAVDATSNIKIAERYKVEGYPTFAYFKDGKFAWKINERKEDGFYNFMKNPVEPPPPELSWIEPPPPELSWSKQSDGVHVLHLTAENFKTEVKKKKHALIIFYAPCKFKFLKSSRCGYCKRAKPKFFEASKILADDTRIVLGAVDCTTERSLCQEYKVEEFPTIIYLSYGKNRIDYSGEYETASFINFVESARYRYFFFRSRNSVPEFDFGNVVIVLDKNNFDKIISSGNVFVLFFSPWCRHCKAVKPEFREAAKQYGVKSYPTFRIFVNGVQHDYNGNHTSSDFTTAFMKIVASTKIDL</sequence>
<keyword evidence="1" id="KW-1133">Transmembrane helix</keyword>
<dbReference type="AlphaFoldDB" id="A0A0R3QTC3"/>
<feature type="domain" description="Thioredoxin" evidence="2">
    <location>
        <begin position="338"/>
        <end position="460"/>
    </location>
</feature>
<dbReference type="CDD" id="cd02997">
    <property type="entry name" value="PDI_a_PDIR"/>
    <property type="match status" value="1"/>
</dbReference>
<name>A0A0R3QTC3_9BILA</name>
<feature type="transmembrane region" description="Helical" evidence="1">
    <location>
        <begin position="79"/>
        <end position="100"/>
    </location>
</feature>
<dbReference type="PROSITE" id="PS51352">
    <property type="entry name" value="THIOREDOXIN_2"/>
    <property type="match status" value="3"/>
</dbReference>
<evidence type="ECO:0000256" key="1">
    <source>
        <dbReference type="SAM" id="Phobius"/>
    </source>
</evidence>
<dbReference type="GO" id="GO:0003756">
    <property type="term" value="F:protein disulfide isomerase activity"/>
    <property type="evidence" value="ECO:0007669"/>
    <property type="project" value="InterPro"/>
</dbReference>
<organism evidence="3">
    <name type="scientific">Brugia timori</name>
    <dbReference type="NCBI Taxonomy" id="42155"/>
    <lineage>
        <taxon>Eukaryota</taxon>
        <taxon>Metazoa</taxon>
        <taxon>Ecdysozoa</taxon>
        <taxon>Nematoda</taxon>
        <taxon>Chromadorea</taxon>
        <taxon>Rhabditida</taxon>
        <taxon>Spirurina</taxon>
        <taxon>Spiruromorpha</taxon>
        <taxon>Filarioidea</taxon>
        <taxon>Onchocercidae</taxon>
        <taxon>Brugia</taxon>
    </lineage>
</organism>